<evidence type="ECO:0000256" key="1">
    <source>
        <dbReference type="ARBA" id="ARBA00004651"/>
    </source>
</evidence>
<accession>A0A222P2Q3</accession>
<dbReference type="EMBL" id="CP016397">
    <property type="protein sequence ID" value="ASQ46045.1"/>
    <property type="molecule type" value="Genomic_DNA"/>
</dbReference>
<dbReference type="PANTHER" id="PTHR30213">
    <property type="entry name" value="INNER MEMBRANE PROTEIN YHJD"/>
    <property type="match status" value="1"/>
</dbReference>
<keyword evidence="2" id="KW-1003">Cell membrane</keyword>
<organism evidence="7 8">
    <name type="scientific">Legionella clemsonensis</name>
    <dbReference type="NCBI Taxonomy" id="1867846"/>
    <lineage>
        <taxon>Bacteria</taxon>
        <taxon>Pseudomonadati</taxon>
        <taxon>Pseudomonadota</taxon>
        <taxon>Gammaproteobacteria</taxon>
        <taxon>Legionellales</taxon>
        <taxon>Legionellaceae</taxon>
        <taxon>Legionella</taxon>
    </lineage>
</organism>
<proteinExistence type="predicted"/>
<feature type="transmembrane region" description="Helical" evidence="6">
    <location>
        <begin position="246"/>
        <end position="267"/>
    </location>
</feature>
<feature type="transmembrane region" description="Helical" evidence="6">
    <location>
        <begin position="29"/>
        <end position="52"/>
    </location>
</feature>
<dbReference type="OrthoDB" id="9797028at2"/>
<feature type="transmembrane region" description="Helical" evidence="6">
    <location>
        <begin position="91"/>
        <end position="109"/>
    </location>
</feature>
<feature type="transmembrane region" description="Helical" evidence="6">
    <location>
        <begin position="211"/>
        <end position="234"/>
    </location>
</feature>
<evidence type="ECO:0000256" key="2">
    <source>
        <dbReference type="ARBA" id="ARBA00022475"/>
    </source>
</evidence>
<evidence type="ECO:0000256" key="3">
    <source>
        <dbReference type="ARBA" id="ARBA00022692"/>
    </source>
</evidence>
<reference evidence="8" key="1">
    <citation type="submission" date="2016-07" db="EMBL/GenBank/DDBJ databases">
        <authorList>
            <person name="Florea S."/>
            <person name="Webb J.S."/>
            <person name="Jaromczyk J."/>
            <person name="Schardl C.L."/>
        </authorList>
    </citation>
    <scope>NUCLEOTIDE SEQUENCE [LARGE SCALE GENOMIC DNA]</scope>
    <source>
        <strain evidence="8">CDC-D5610</strain>
    </source>
</reference>
<evidence type="ECO:0000256" key="5">
    <source>
        <dbReference type="ARBA" id="ARBA00023136"/>
    </source>
</evidence>
<dbReference type="RefSeq" id="WP_094091037.1">
    <property type="nucleotide sequence ID" value="NZ_CP016397.1"/>
</dbReference>
<keyword evidence="8" id="KW-1185">Reference proteome</keyword>
<dbReference type="GO" id="GO:0005886">
    <property type="term" value="C:plasma membrane"/>
    <property type="evidence" value="ECO:0007669"/>
    <property type="project" value="UniProtKB-SubCell"/>
</dbReference>
<evidence type="ECO:0000256" key="4">
    <source>
        <dbReference type="ARBA" id="ARBA00022989"/>
    </source>
</evidence>
<evidence type="ECO:0000256" key="6">
    <source>
        <dbReference type="SAM" id="Phobius"/>
    </source>
</evidence>
<dbReference type="PIRSF" id="PIRSF035875">
    <property type="entry name" value="RNase_BN"/>
    <property type="match status" value="1"/>
</dbReference>
<comment type="subcellular location">
    <subcellularLocation>
        <location evidence="1">Cell membrane</location>
        <topology evidence="1">Multi-pass membrane protein</topology>
    </subcellularLocation>
</comment>
<feature type="transmembrane region" description="Helical" evidence="6">
    <location>
        <begin position="138"/>
        <end position="164"/>
    </location>
</feature>
<evidence type="ECO:0000313" key="8">
    <source>
        <dbReference type="Proteomes" id="UP000201728"/>
    </source>
</evidence>
<sequence>MSLQLSWRLIKETIAGWSKDRVSTLAAALAYYTIFSIGPLLIICIAIAGLVFGKEAIQTQVLHQIENMFGSGSAKQIQTMLMHAFEPTTSLLAQIIGIIILLFGAAGVFSELQNGLNKIWHVEARAAKGWLGMIKDRFWSFTMVLGIGFLLLVSLLLTVLLTAMSDFLSQFLPGGALLGLMLNFLISLGGITVLFAMIFKILPNVDLRWRDVWLGAFITTLLFTVGKFLLGIYLGSSNIDNGFGAAASLIIMLIWVYYSAQILFLGAEFTKAYVNRKH</sequence>
<keyword evidence="5 6" id="KW-0472">Membrane</keyword>
<evidence type="ECO:0000313" key="7">
    <source>
        <dbReference type="EMBL" id="ASQ46045.1"/>
    </source>
</evidence>
<name>A0A222P2Q3_9GAMM</name>
<gene>
    <name evidence="7" type="ORF">clem_07460</name>
</gene>
<dbReference type="PANTHER" id="PTHR30213:SF1">
    <property type="entry name" value="INNER MEMBRANE PROTEIN YHJD"/>
    <property type="match status" value="1"/>
</dbReference>
<dbReference type="Pfam" id="PF03631">
    <property type="entry name" value="Virul_fac_BrkB"/>
    <property type="match status" value="1"/>
</dbReference>
<keyword evidence="4 6" id="KW-1133">Transmembrane helix</keyword>
<dbReference type="KEGG" id="lcd:clem_07460"/>
<dbReference type="Proteomes" id="UP000201728">
    <property type="component" value="Chromosome"/>
</dbReference>
<protein>
    <submittedName>
        <fullName evidence="7">Uncharacterized protein</fullName>
    </submittedName>
</protein>
<feature type="transmembrane region" description="Helical" evidence="6">
    <location>
        <begin position="176"/>
        <end position="199"/>
    </location>
</feature>
<keyword evidence="3 6" id="KW-0812">Transmembrane</keyword>
<dbReference type="InterPro" id="IPR017039">
    <property type="entry name" value="Virul_fac_BrkB"/>
</dbReference>
<dbReference type="NCBIfam" id="TIGR00765">
    <property type="entry name" value="yihY_not_rbn"/>
    <property type="match status" value="1"/>
</dbReference>
<dbReference type="AlphaFoldDB" id="A0A222P2Q3"/>